<evidence type="ECO:0000313" key="4">
    <source>
        <dbReference type="EMBL" id="WNY27828.1"/>
    </source>
</evidence>
<feature type="transmembrane region" description="Helical" evidence="3">
    <location>
        <begin position="428"/>
        <end position="446"/>
    </location>
</feature>
<dbReference type="AlphaFoldDB" id="A0AA96V9N0"/>
<dbReference type="Gene3D" id="2.60.40.4270">
    <property type="entry name" value="Listeria-Bacteroides repeat domain"/>
    <property type="match status" value="3"/>
</dbReference>
<comment type="subcellular location">
    <subcellularLocation>
        <location evidence="1">Cell envelope</location>
    </subcellularLocation>
</comment>
<dbReference type="InterPro" id="IPR013378">
    <property type="entry name" value="InlB-like_B-rpt"/>
</dbReference>
<evidence type="ECO:0000256" key="2">
    <source>
        <dbReference type="SAM" id="MobiDB-lite"/>
    </source>
</evidence>
<dbReference type="EMBL" id="CP131062">
    <property type="protein sequence ID" value="WNY27828.1"/>
    <property type="molecule type" value="Genomic_DNA"/>
</dbReference>
<proteinExistence type="predicted"/>
<accession>A0AA96V9N0</accession>
<dbReference type="KEGG" id="mees:MmiEs2_00010"/>
<keyword evidence="3" id="KW-1133">Transmembrane helix</keyword>
<dbReference type="InterPro" id="IPR042229">
    <property type="entry name" value="Listeria/Bacterioides_rpt_sf"/>
</dbReference>
<keyword evidence="3" id="KW-0472">Membrane</keyword>
<evidence type="ECO:0000256" key="3">
    <source>
        <dbReference type="SAM" id="Phobius"/>
    </source>
</evidence>
<dbReference type="Proteomes" id="UP001302662">
    <property type="component" value="Chromosome"/>
</dbReference>
<protein>
    <submittedName>
        <fullName evidence="4">Uncharacterized protein</fullName>
    </submittedName>
</protein>
<keyword evidence="3" id="KW-0812">Transmembrane</keyword>
<organism evidence="4 5">
    <name type="scientific">Methanimicrococcus stummii</name>
    <dbReference type="NCBI Taxonomy" id="3028294"/>
    <lineage>
        <taxon>Archaea</taxon>
        <taxon>Methanobacteriati</taxon>
        <taxon>Methanobacteriota</taxon>
        <taxon>Stenosarchaea group</taxon>
        <taxon>Methanomicrobia</taxon>
        <taxon>Methanosarcinales</taxon>
        <taxon>Methanosarcinaceae</taxon>
        <taxon>Methanimicrococcus</taxon>
    </lineage>
</organism>
<sequence length="452" mass="49947">MTEDAVYTAEYDDEPIAYIITWKNYDGSELDSDTYYYGDTPVYPNADPVRDDEDGVSYIFSGWDPAIVDVTEDAVYTAEYDDALIDYTTVTFNPTLGFFTNEGIEQQSHSISAQIGRLISDPVDGVILVLNSPEGNVLEGWYSNEGCTGNSWNFGADEVTENLVLYANWVPANYEVTFKATDGSSFTVGGSPDYSEYVDVTTYGQRIEDPETITVPTTVVLVSPADNTLIGWFTEENDGHVWDFESYKAPASDFDLYTRWAAEGTEFTNVVFDANGGMFNLETSGDTVFAPTYLVRQETGTLLADPAVELSVIIISPIDKELEGWYTKDGSEDWGQKWNFEESVGSDDFTLYAKWTDGSEIIDPVVDDEDNSGSGSGSTGQATIVEPVKSENPASSGSIGFENDDIPAASDGFGSPEKLPPKDSDNRWLLLFVLILPIACFGYYRYRMNKKY</sequence>
<evidence type="ECO:0000256" key="1">
    <source>
        <dbReference type="ARBA" id="ARBA00004196"/>
    </source>
</evidence>
<dbReference type="Pfam" id="PF09479">
    <property type="entry name" value="Flg_new"/>
    <property type="match status" value="3"/>
</dbReference>
<name>A0AA96V9N0_9EURY</name>
<reference evidence="4 5" key="1">
    <citation type="submission" date="2023-07" db="EMBL/GenBank/DDBJ databases">
        <title>Closed genome sequence of Methanimicrococcus sp. Es2.</title>
        <authorList>
            <person name="Protasov E."/>
            <person name="Platt K."/>
            <person name="Reeh H."/>
            <person name="Poehlein A."/>
            <person name="Daniel R."/>
            <person name="Brune A."/>
        </authorList>
    </citation>
    <scope>NUCLEOTIDE SEQUENCE [LARGE SCALE GENOMIC DNA]</scope>
    <source>
        <strain evidence="4 5">Es2</strain>
    </source>
</reference>
<keyword evidence="5" id="KW-1185">Reference proteome</keyword>
<evidence type="ECO:0000313" key="5">
    <source>
        <dbReference type="Proteomes" id="UP001302662"/>
    </source>
</evidence>
<feature type="region of interest" description="Disordered" evidence="2">
    <location>
        <begin position="363"/>
        <end position="419"/>
    </location>
</feature>
<gene>
    <name evidence="4" type="ORF">MmiEs2_00010</name>
</gene>